<organism evidence="9 10">
    <name type="scientific">Chitinophaga polysaccharea</name>
    <dbReference type="NCBI Taxonomy" id="1293035"/>
    <lineage>
        <taxon>Bacteria</taxon>
        <taxon>Pseudomonadati</taxon>
        <taxon>Bacteroidota</taxon>
        <taxon>Chitinophagia</taxon>
        <taxon>Chitinophagales</taxon>
        <taxon>Chitinophagaceae</taxon>
        <taxon>Chitinophaga</taxon>
    </lineage>
</organism>
<dbReference type="PANTHER" id="PTHR30572">
    <property type="entry name" value="MEMBRANE COMPONENT OF TRANSPORTER-RELATED"/>
    <property type="match status" value="1"/>
</dbReference>
<evidence type="ECO:0000313" key="9">
    <source>
        <dbReference type="EMBL" id="TWF41206.1"/>
    </source>
</evidence>
<dbReference type="GO" id="GO:0022857">
    <property type="term" value="F:transmembrane transporter activity"/>
    <property type="evidence" value="ECO:0007669"/>
    <property type="project" value="TreeGrafter"/>
</dbReference>
<evidence type="ECO:0000256" key="4">
    <source>
        <dbReference type="ARBA" id="ARBA00022989"/>
    </source>
</evidence>
<dbReference type="InterPro" id="IPR050250">
    <property type="entry name" value="Macrolide_Exporter_MacB"/>
</dbReference>
<keyword evidence="4 6" id="KW-1133">Transmembrane helix</keyword>
<feature type="domain" description="MacB-like periplasmic core" evidence="8">
    <location>
        <begin position="434"/>
        <end position="629"/>
    </location>
</feature>
<protein>
    <submittedName>
        <fullName evidence="9">ABC-type antimicrobial peptide transport system permease subunit</fullName>
    </submittedName>
</protein>
<feature type="transmembrane region" description="Helical" evidence="6">
    <location>
        <begin position="21"/>
        <end position="41"/>
    </location>
</feature>
<feature type="transmembrane region" description="Helical" evidence="6">
    <location>
        <begin position="330"/>
        <end position="359"/>
    </location>
</feature>
<evidence type="ECO:0000256" key="6">
    <source>
        <dbReference type="SAM" id="Phobius"/>
    </source>
</evidence>
<feature type="transmembrane region" description="Helical" evidence="6">
    <location>
        <begin position="422"/>
        <end position="446"/>
    </location>
</feature>
<dbReference type="OrthoDB" id="5933722at2"/>
<keyword evidence="10" id="KW-1185">Reference proteome</keyword>
<keyword evidence="3 6" id="KW-0812">Transmembrane</keyword>
<dbReference type="InterPro" id="IPR025857">
    <property type="entry name" value="MacB_PCD"/>
</dbReference>
<dbReference type="PROSITE" id="PS51257">
    <property type="entry name" value="PROKAR_LIPOPROTEIN"/>
    <property type="match status" value="1"/>
</dbReference>
<feature type="domain" description="MacB-like periplasmic core" evidence="8">
    <location>
        <begin position="20"/>
        <end position="244"/>
    </location>
</feature>
<sequence length="789" mass="87215">MIKNYLKIAWRQLTKNKRFTTLNLAGLSTGLACTLLIYLWIHDELSFDRFHQHDQHLFQVMENKPHEKGIVTSGETPAMLAETLVTTMPEVAYATVSTHPSWFPKAIMAAGKQRSKAGGIFAGKDYLRVFSYPLLQGNAQQVLQDKNGIVISEKLAQALFHNAASAVGKTISWQFDIIKKSSIVTGVLKNMPANSSVHVDFILPFDAFKDIMNITQMDPQGPFLTYLVTKDGANIPAFNAKLSRYMTSITPGASTPRQLFLQRYSNNYLYGDFENGVSTGGRISYVKLFSLIALFILLIAGINFVNLSTARASDRMREMGIRKAIGANRAILIFQHLGESMLMTFLALLIALLLVTLLLPQFNLITGKTLSLTPTPGMVLSILSITFFTGLLAGSYPAFYLSGFNPLTVLKGKLPSATGQLLARKGLVVFQFTLSVLFMVAVITIYRQIAYIQSKNPGYDKDNVVYFDAEGKVAKEGMPAFLAAVKKIPGVVNASGMVGNLLGAPSMGYTWKGRGIDETIIYRPVQVNYDMIETLGLEMAAGRSFSRRFGTDRSNIIFNETAIKAMGIADPVGKVISFNGITTTIIGVVKDFHFQSLHETIKPQFFTLDFHNSTVMIKIKAGQTKAVLDKLAAFYQSYNPGFTFDYKFLDEDYQAQYIAENRVAALSRYFTGLAVLISCLGLFGLAMFTAENKRKEVSIRKVLGATVTNIVIMLSKELLRAVLLAVLIGLPLAWYCMDRWLNSFAWRIQLEPGEFLLGGGAILGITILTVSYQTIRAATENPVKSLKME</sequence>
<comment type="subcellular location">
    <subcellularLocation>
        <location evidence="1">Cell membrane</location>
        <topology evidence="1">Multi-pass membrane protein</topology>
    </subcellularLocation>
</comment>
<dbReference type="PANTHER" id="PTHR30572:SF18">
    <property type="entry name" value="ABC-TYPE MACROLIDE FAMILY EXPORT SYSTEM PERMEASE COMPONENT 2"/>
    <property type="match status" value="1"/>
</dbReference>
<dbReference type="AlphaFoldDB" id="A0A561PSX7"/>
<name>A0A561PSX7_9BACT</name>
<proteinExistence type="predicted"/>
<dbReference type="Proteomes" id="UP000320811">
    <property type="component" value="Unassembled WGS sequence"/>
</dbReference>
<feature type="domain" description="ABC3 transporter permease C-terminal" evidence="7">
    <location>
        <begin position="670"/>
        <end position="782"/>
    </location>
</feature>
<reference evidence="9 10" key="1">
    <citation type="submission" date="2019-06" db="EMBL/GenBank/DDBJ databases">
        <title>Sorghum-associated microbial communities from plants grown in Nebraska, USA.</title>
        <authorList>
            <person name="Schachtman D."/>
        </authorList>
    </citation>
    <scope>NUCLEOTIDE SEQUENCE [LARGE SCALE GENOMIC DNA]</scope>
    <source>
        <strain evidence="9 10">1209</strain>
    </source>
</reference>
<evidence type="ECO:0000256" key="3">
    <source>
        <dbReference type="ARBA" id="ARBA00022692"/>
    </source>
</evidence>
<feature type="transmembrane region" description="Helical" evidence="6">
    <location>
        <begin position="669"/>
        <end position="690"/>
    </location>
</feature>
<keyword evidence="5 6" id="KW-0472">Membrane</keyword>
<gene>
    <name evidence="9" type="ORF">FHW36_1038</name>
</gene>
<dbReference type="Pfam" id="PF12704">
    <property type="entry name" value="MacB_PCD"/>
    <property type="match status" value="2"/>
</dbReference>
<evidence type="ECO:0000256" key="5">
    <source>
        <dbReference type="ARBA" id="ARBA00023136"/>
    </source>
</evidence>
<evidence type="ECO:0000259" key="8">
    <source>
        <dbReference type="Pfam" id="PF12704"/>
    </source>
</evidence>
<dbReference type="EMBL" id="VIWO01000003">
    <property type="protein sequence ID" value="TWF41206.1"/>
    <property type="molecule type" value="Genomic_DNA"/>
</dbReference>
<comment type="caution">
    <text evidence="9">The sequence shown here is derived from an EMBL/GenBank/DDBJ whole genome shotgun (WGS) entry which is preliminary data.</text>
</comment>
<dbReference type="Pfam" id="PF02687">
    <property type="entry name" value="FtsX"/>
    <property type="match status" value="2"/>
</dbReference>
<feature type="domain" description="ABC3 transporter permease C-terminal" evidence="7">
    <location>
        <begin position="291"/>
        <end position="406"/>
    </location>
</feature>
<feature type="transmembrane region" description="Helical" evidence="6">
    <location>
        <begin position="288"/>
        <end position="309"/>
    </location>
</feature>
<dbReference type="GO" id="GO:0005886">
    <property type="term" value="C:plasma membrane"/>
    <property type="evidence" value="ECO:0007669"/>
    <property type="project" value="UniProtKB-SubCell"/>
</dbReference>
<keyword evidence="2" id="KW-1003">Cell membrane</keyword>
<dbReference type="InterPro" id="IPR003838">
    <property type="entry name" value="ABC3_permease_C"/>
</dbReference>
<evidence type="ECO:0000256" key="1">
    <source>
        <dbReference type="ARBA" id="ARBA00004651"/>
    </source>
</evidence>
<evidence type="ECO:0000259" key="7">
    <source>
        <dbReference type="Pfam" id="PF02687"/>
    </source>
</evidence>
<feature type="transmembrane region" description="Helical" evidence="6">
    <location>
        <begin position="718"/>
        <end position="735"/>
    </location>
</feature>
<accession>A0A561PSX7</accession>
<evidence type="ECO:0000313" key="10">
    <source>
        <dbReference type="Proteomes" id="UP000320811"/>
    </source>
</evidence>
<evidence type="ECO:0000256" key="2">
    <source>
        <dbReference type="ARBA" id="ARBA00022475"/>
    </source>
</evidence>
<feature type="transmembrane region" description="Helical" evidence="6">
    <location>
        <begin position="755"/>
        <end position="775"/>
    </location>
</feature>
<feature type="transmembrane region" description="Helical" evidence="6">
    <location>
        <begin position="379"/>
        <end position="401"/>
    </location>
</feature>